<keyword evidence="2" id="KW-1185">Reference proteome</keyword>
<dbReference type="EMBL" id="BTSY01000003">
    <property type="protein sequence ID" value="GMT17361.1"/>
    <property type="molecule type" value="Genomic_DNA"/>
</dbReference>
<sequence length="104" mass="12426">NNFRRTLTGLVLFRIETLHTFREFVGEELNLSSLNWIPFILHAAKWELLIKTIVRERYATGVPWKLYNVVATPSTKEEFPWWDESYDGSQDRIDYLEEEYILAD</sequence>
<protein>
    <submittedName>
        <fullName evidence="1">Uncharacterized protein</fullName>
    </submittedName>
</protein>
<evidence type="ECO:0000313" key="2">
    <source>
        <dbReference type="Proteomes" id="UP001432322"/>
    </source>
</evidence>
<reference evidence="1" key="1">
    <citation type="submission" date="2023-10" db="EMBL/GenBank/DDBJ databases">
        <title>Genome assembly of Pristionchus species.</title>
        <authorList>
            <person name="Yoshida K."/>
            <person name="Sommer R.J."/>
        </authorList>
    </citation>
    <scope>NUCLEOTIDE SEQUENCE</scope>
    <source>
        <strain evidence="1">RS5133</strain>
    </source>
</reference>
<accession>A0AAV5VF90</accession>
<name>A0AAV5VF90_9BILA</name>
<feature type="non-terminal residue" evidence="1">
    <location>
        <position position="1"/>
    </location>
</feature>
<gene>
    <name evidence="1" type="ORF">PFISCL1PPCAC_8658</name>
</gene>
<comment type="caution">
    <text evidence="1">The sequence shown here is derived from an EMBL/GenBank/DDBJ whole genome shotgun (WGS) entry which is preliminary data.</text>
</comment>
<proteinExistence type="predicted"/>
<dbReference type="Proteomes" id="UP001432322">
    <property type="component" value="Unassembled WGS sequence"/>
</dbReference>
<evidence type="ECO:0000313" key="1">
    <source>
        <dbReference type="EMBL" id="GMT17361.1"/>
    </source>
</evidence>
<organism evidence="1 2">
    <name type="scientific">Pristionchus fissidentatus</name>
    <dbReference type="NCBI Taxonomy" id="1538716"/>
    <lineage>
        <taxon>Eukaryota</taxon>
        <taxon>Metazoa</taxon>
        <taxon>Ecdysozoa</taxon>
        <taxon>Nematoda</taxon>
        <taxon>Chromadorea</taxon>
        <taxon>Rhabditida</taxon>
        <taxon>Rhabditina</taxon>
        <taxon>Diplogasteromorpha</taxon>
        <taxon>Diplogasteroidea</taxon>
        <taxon>Neodiplogasteridae</taxon>
        <taxon>Pristionchus</taxon>
    </lineage>
</organism>
<dbReference type="AlphaFoldDB" id="A0AAV5VF90"/>